<comment type="caution">
    <text evidence="1">The sequence shown here is derived from an EMBL/GenBank/DDBJ whole genome shotgun (WGS) entry which is preliminary data.</text>
</comment>
<evidence type="ECO:0000313" key="1">
    <source>
        <dbReference type="EMBL" id="KFA93085.1"/>
    </source>
</evidence>
<protein>
    <submittedName>
        <fullName evidence="1">Methylase</fullName>
    </submittedName>
</protein>
<dbReference type="Proteomes" id="UP000028547">
    <property type="component" value="Unassembled WGS sequence"/>
</dbReference>
<keyword evidence="1" id="KW-0808">Transferase</keyword>
<dbReference type="GO" id="GO:0032259">
    <property type="term" value="P:methylation"/>
    <property type="evidence" value="ECO:0007669"/>
    <property type="project" value="UniProtKB-KW"/>
</dbReference>
<dbReference type="RefSeq" id="WP_043393371.1">
    <property type="nucleotide sequence ID" value="NZ_JPMI01000072.1"/>
</dbReference>
<gene>
    <name evidence="1" type="ORF">Q664_11390</name>
</gene>
<dbReference type="SUPFAM" id="SSF53335">
    <property type="entry name" value="S-adenosyl-L-methionine-dependent methyltransferases"/>
    <property type="match status" value="1"/>
</dbReference>
<name>A0A084SXA0_9BACT</name>
<dbReference type="Gene3D" id="3.40.50.150">
    <property type="entry name" value="Vaccinia Virus protein VP39"/>
    <property type="match status" value="1"/>
</dbReference>
<dbReference type="GO" id="GO:0008168">
    <property type="term" value="F:methyltransferase activity"/>
    <property type="evidence" value="ECO:0007669"/>
    <property type="project" value="UniProtKB-KW"/>
</dbReference>
<organism evidence="1 2">
    <name type="scientific">Archangium violaceum Cb vi76</name>
    <dbReference type="NCBI Taxonomy" id="1406225"/>
    <lineage>
        <taxon>Bacteria</taxon>
        <taxon>Pseudomonadati</taxon>
        <taxon>Myxococcota</taxon>
        <taxon>Myxococcia</taxon>
        <taxon>Myxococcales</taxon>
        <taxon>Cystobacterineae</taxon>
        <taxon>Archangiaceae</taxon>
        <taxon>Archangium</taxon>
    </lineage>
</organism>
<dbReference type="EMBL" id="JPMI01000072">
    <property type="protein sequence ID" value="KFA93085.1"/>
    <property type="molecule type" value="Genomic_DNA"/>
</dbReference>
<evidence type="ECO:0000313" key="2">
    <source>
        <dbReference type="Proteomes" id="UP000028547"/>
    </source>
</evidence>
<sequence>MTSLDKKTRGRTSHGRLRALDVYLLHRERDLLLRSEGPWARAAFVDVGFGEHPWTTLESAEAFRELHPELPVVGVELESSRVEAAQAHADALTGFRQGGFELPLLPGESVRLIRAMNLLRGYRPEEVPGIHQKLGGALLEGGLLVEGSTDTPGAVLVTHLLRRVSEGLAREALLFHTDFSRGFAPVLFRDWMPRDFRRRVKPGEPIHTFFADWTAVWQEAREAGHTEPPEAFRHSVLRLASRVEGLVTDAWLLDHGYLLWKPPGGVFP</sequence>
<accession>A0A084SXA0</accession>
<dbReference type="AlphaFoldDB" id="A0A084SXA0"/>
<proteinExistence type="predicted"/>
<dbReference type="InterPro" id="IPR029063">
    <property type="entry name" value="SAM-dependent_MTases_sf"/>
</dbReference>
<reference evidence="1 2" key="1">
    <citation type="submission" date="2014-07" db="EMBL/GenBank/DDBJ databases">
        <title>Draft Genome Sequence of Gephyronic Acid Producer, Cystobacter violaceus Strain Cb vi76.</title>
        <authorList>
            <person name="Stevens D.C."/>
            <person name="Young J."/>
            <person name="Carmichael R."/>
            <person name="Tan J."/>
            <person name="Taylor R.E."/>
        </authorList>
    </citation>
    <scope>NUCLEOTIDE SEQUENCE [LARGE SCALE GENOMIC DNA]</scope>
    <source>
        <strain evidence="1 2">Cb vi76</strain>
    </source>
</reference>
<keyword evidence="1" id="KW-0489">Methyltransferase</keyword>